<keyword evidence="2" id="KW-0808">Transferase</keyword>
<dbReference type="PANTHER" id="PTHR43617">
    <property type="entry name" value="L-AMINO ACID N-ACETYLTRANSFERASE"/>
    <property type="match status" value="1"/>
</dbReference>
<name>A0A2A3YH22_9MICO</name>
<proteinExistence type="predicted"/>
<dbReference type="AlphaFoldDB" id="A0A2A3YH22"/>
<keyword evidence="3" id="KW-1185">Reference proteome</keyword>
<dbReference type="RefSeq" id="WP_096197535.1">
    <property type="nucleotide sequence ID" value="NZ_NRGR01000023.1"/>
</dbReference>
<reference evidence="2 3" key="1">
    <citation type="journal article" date="2017" name="Elife">
        <title>Extensive horizontal gene transfer in cheese-associated bacteria.</title>
        <authorList>
            <person name="Bonham K.S."/>
            <person name="Wolfe B.E."/>
            <person name="Dutton R.J."/>
        </authorList>
    </citation>
    <scope>NUCLEOTIDE SEQUENCE [LARGE SCALE GENOMIC DNA]</scope>
    <source>
        <strain evidence="2 3">341_9</strain>
    </source>
</reference>
<dbReference type="CDD" id="cd04301">
    <property type="entry name" value="NAT_SF"/>
    <property type="match status" value="1"/>
</dbReference>
<dbReference type="PANTHER" id="PTHR43617:SF38">
    <property type="entry name" value="N-ACETYLTRANSFERASE DOMAIN-CONTAINING PROTEIN"/>
    <property type="match status" value="1"/>
</dbReference>
<evidence type="ECO:0000313" key="3">
    <source>
        <dbReference type="Proteomes" id="UP000218598"/>
    </source>
</evidence>
<dbReference type="EMBL" id="NRGR01000023">
    <property type="protein sequence ID" value="PCC38395.1"/>
    <property type="molecule type" value="Genomic_DNA"/>
</dbReference>
<dbReference type="Gene3D" id="3.40.630.30">
    <property type="match status" value="1"/>
</dbReference>
<protein>
    <submittedName>
        <fullName evidence="2">N-acetyltransferase</fullName>
    </submittedName>
</protein>
<dbReference type="SUPFAM" id="SSF55729">
    <property type="entry name" value="Acyl-CoA N-acyltransferases (Nat)"/>
    <property type="match status" value="2"/>
</dbReference>
<dbReference type="Proteomes" id="UP000218598">
    <property type="component" value="Unassembled WGS sequence"/>
</dbReference>
<feature type="domain" description="N-acetyltransferase" evidence="1">
    <location>
        <begin position="7"/>
        <end position="192"/>
    </location>
</feature>
<evidence type="ECO:0000259" key="1">
    <source>
        <dbReference type="PROSITE" id="PS51186"/>
    </source>
</evidence>
<dbReference type="GO" id="GO:0016747">
    <property type="term" value="F:acyltransferase activity, transferring groups other than amino-acyl groups"/>
    <property type="evidence" value="ECO:0007669"/>
    <property type="project" value="InterPro"/>
</dbReference>
<evidence type="ECO:0000313" key="2">
    <source>
        <dbReference type="EMBL" id="PCC38395.1"/>
    </source>
</evidence>
<dbReference type="OrthoDB" id="4119890at2"/>
<dbReference type="InterPro" id="IPR016181">
    <property type="entry name" value="Acyl_CoA_acyltransferase"/>
</dbReference>
<dbReference type="Pfam" id="PF00583">
    <property type="entry name" value="Acetyltransf_1"/>
    <property type="match status" value="1"/>
</dbReference>
<sequence length="323" mass="35017">MSALQIADVDLTRPDDLRAWNALLGEGFNAGREAAWWASAETTLAQYGDPKPGLTSVLLTATLEGRPVGAAGADADPGEAADVEISVLPDARRQGIGTALAEAVRERLRGFAEVAQAETYSEAGVAFGTALGLRAGHQEHRLLQDLPVEAAALRAQQRTAPGVEVRSWTGACPDDVIEDWTRLTTQMEEDVPMGDLTRPATRSDVSSVRRSEQRMADQGWILVRSLARLGCRSVGYTEIFVNRHDPEILTQDDTLVDRGHRGHGVGRALKLANLENLMTLHEVNDARWIQTYTALDNAPMLALNRAIGFRIVDQLTILEGPVG</sequence>
<gene>
    <name evidence="2" type="ORF">CIK66_13870</name>
</gene>
<dbReference type="PROSITE" id="PS51186">
    <property type="entry name" value="GNAT"/>
    <property type="match status" value="1"/>
</dbReference>
<accession>A0A2A3YH22</accession>
<organism evidence="2 3">
    <name type="scientific">Brachybacterium alimentarium</name>
    <dbReference type="NCBI Taxonomy" id="47845"/>
    <lineage>
        <taxon>Bacteria</taxon>
        <taxon>Bacillati</taxon>
        <taxon>Actinomycetota</taxon>
        <taxon>Actinomycetes</taxon>
        <taxon>Micrococcales</taxon>
        <taxon>Dermabacteraceae</taxon>
        <taxon>Brachybacterium</taxon>
    </lineage>
</organism>
<dbReference type="InterPro" id="IPR050276">
    <property type="entry name" value="MshD_Acetyltransferase"/>
</dbReference>
<comment type="caution">
    <text evidence="2">The sequence shown here is derived from an EMBL/GenBank/DDBJ whole genome shotgun (WGS) entry which is preliminary data.</text>
</comment>
<dbReference type="InterPro" id="IPR000182">
    <property type="entry name" value="GNAT_dom"/>
</dbReference>